<dbReference type="PANTHER" id="PTHR43236:SF1">
    <property type="entry name" value="BLL7220 PROTEIN"/>
    <property type="match status" value="1"/>
</dbReference>
<comment type="caution">
    <text evidence="2">The sequence shown here is derived from an EMBL/GenBank/DDBJ whole genome shotgun (WGS) entry which is preliminary data.</text>
</comment>
<dbReference type="InterPro" id="IPR052345">
    <property type="entry name" value="Rad_response_metalloprotease"/>
</dbReference>
<dbReference type="InterPro" id="IPR010359">
    <property type="entry name" value="IrrE_HExxH"/>
</dbReference>
<evidence type="ECO:0000313" key="2">
    <source>
        <dbReference type="EMBL" id="MBC1331060.1"/>
    </source>
</evidence>
<dbReference type="EMBL" id="JAAROL010000001">
    <property type="protein sequence ID" value="MBC1331060.1"/>
    <property type="molecule type" value="Genomic_DNA"/>
</dbReference>
<dbReference type="Pfam" id="PF06114">
    <property type="entry name" value="Peptidase_M78"/>
    <property type="match status" value="1"/>
</dbReference>
<sequence length="159" mass="19031">MYNLDEMVARIYKELEIEAGQIYMHTICAKLNIILRVCEEESSHMVYHGTYYIIVDSRNSPQAQTFDFAHELAHFLLHDGNQRKSSRVYIEYQERQANNFAERFLVPMFLLRQLELPNDRADAAYLVEKTFKVDAELAKKRLALYEREMYEAYKNRYAW</sequence>
<gene>
    <name evidence="2" type="ORF">HB759_03765</name>
</gene>
<evidence type="ECO:0000259" key="1">
    <source>
        <dbReference type="Pfam" id="PF06114"/>
    </source>
</evidence>
<protein>
    <submittedName>
        <fullName evidence="2">ImmA/IrrE family metallo-endopeptidase</fullName>
    </submittedName>
</protein>
<name>A0A7X0TKV5_9LIST</name>
<dbReference type="Gene3D" id="1.10.10.2910">
    <property type="match status" value="1"/>
</dbReference>
<dbReference type="RefSeq" id="WP_185372883.1">
    <property type="nucleotide sequence ID" value="NZ_JAAROL010000001.1"/>
</dbReference>
<dbReference type="Proteomes" id="UP000532866">
    <property type="component" value="Unassembled WGS sequence"/>
</dbReference>
<evidence type="ECO:0000313" key="3">
    <source>
        <dbReference type="Proteomes" id="UP000532866"/>
    </source>
</evidence>
<dbReference type="PANTHER" id="PTHR43236">
    <property type="entry name" value="ANTITOXIN HIGA1"/>
    <property type="match status" value="1"/>
</dbReference>
<feature type="domain" description="IrrE N-terminal-like" evidence="1">
    <location>
        <begin position="39"/>
        <end position="142"/>
    </location>
</feature>
<reference evidence="2 3" key="1">
    <citation type="submission" date="2020-03" db="EMBL/GenBank/DDBJ databases">
        <title>Soil Listeria distribution.</title>
        <authorList>
            <person name="Liao J."/>
            <person name="Wiedmann M."/>
        </authorList>
    </citation>
    <scope>NUCLEOTIDE SEQUENCE [LARGE SCALE GENOMIC DNA]</scope>
    <source>
        <strain evidence="2 3">FSL L7-1833</strain>
    </source>
</reference>
<accession>A0A7X0TKV5</accession>
<proteinExistence type="predicted"/>
<dbReference type="AlphaFoldDB" id="A0A7X0TKV5"/>
<organism evidence="2 3">
    <name type="scientific">Listeria booriae</name>
    <dbReference type="NCBI Taxonomy" id="1552123"/>
    <lineage>
        <taxon>Bacteria</taxon>
        <taxon>Bacillati</taxon>
        <taxon>Bacillota</taxon>
        <taxon>Bacilli</taxon>
        <taxon>Bacillales</taxon>
        <taxon>Listeriaceae</taxon>
        <taxon>Listeria</taxon>
    </lineage>
</organism>